<dbReference type="Gene3D" id="3.40.50.720">
    <property type="entry name" value="NAD(P)-binding Rossmann-like Domain"/>
    <property type="match status" value="2"/>
</dbReference>
<dbReference type="PRINTS" id="PR00080">
    <property type="entry name" value="SDRFAMILY"/>
</dbReference>
<name>A0A7J5XY48_DISMA</name>
<protein>
    <recommendedName>
        <fullName evidence="8">Carbonyl reductase</fullName>
    </recommendedName>
</protein>
<dbReference type="Pfam" id="PF00106">
    <property type="entry name" value="adh_short"/>
    <property type="match status" value="1"/>
</dbReference>
<dbReference type="PROSITE" id="PS00061">
    <property type="entry name" value="ADH_SHORT"/>
    <property type="match status" value="1"/>
</dbReference>
<evidence type="ECO:0008006" key="8">
    <source>
        <dbReference type="Google" id="ProtNLM"/>
    </source>
</evidence>
<accession>A0A7J5XY48</accession>
<dbReference type="AlphaFoldDB" id="A0A7J5XY48"/>
<evidence type="ECO:0000256" key="3">
    <source>
        <dbReference type="ARBA" id="ARBA00023002"/>
    </source>
</evidence>
<dbReference type="SUPFAM" id="SSF51735">
    <property type="entry name" value="NAD(P)-binding Rossmann-fold domains"/>
    <property type="match status" value="1"/>
</dbReference>
<dbReference type="InterPro" id="IPR036291">
    <property type="entry name" value="NAD(P)-bd_dom_sf"/>
</dbReference>
<evidence type="ECO:0000313" key="7">
    <source>
        <dbReference type="Proteomes" id="UP000518266"/>
    </source>
</evidence>
<keyword evidence="2" id="KW-0521">NADP</keyword>
<dbReference type="InterPro" id="IPR002347">
    <property type="entry name" value="SDR_fam"/>
</dbReference>
<comment type="similarity">
    <text evidence="1 4">Belongs to the short-chain dehydrogenases/reductases (SDR) family.</text>
</comment>
<dbReference type="PANTHER" id="PTHR43963:SF4">
    <property type="entry name" value="CARBONYL REDUCTASE (NADPH)"/>
    <property type="match status" value="1"/>
</dbReference>
<evidence type="ECO:0000256" key="5">
    <source>
        <dbReference type="SAM" id="MobiDB-lite"/>
    </source>
</evidence>
<feature type="region of interest" description="Disordered" evidence="5">
    <location>
        <begin position="242"/>
        <end position="294"/>
    </location>
</feature>
<dbReference type="PANTHER" id="PTHR43963">
    <property type="entry name" value="CARBONYL REDUCTASE 1-RELATED"/>
    <property type="match status" value="1"/>
</dbReference>
<gene>
    <name evidence="6" type="ORF">F7725_023704</name>
</gene>
<dbReference type="EMBL" id="JAAKFY010000019">
    <property type="protein sequence ID" value="KAF3841753.1"/>
    <property type="molecule type" value="Genomic_DNA"/>
</dbReference>
<dbReference type="OrthoDB" id="7289984at2759"/>
<evidence type="ECO:0000256" key="4">
    <source>
        <dbReference type="RuleBase" id="RU000363"/>
    </source>
</evidence>
<dbReference type="GO" id="GO:0004090">
    <property type="term" value="F:carbonyl reductase (NADPH) activity"/>
    <property type="evidence" value="ECO:0007669"/>
    <property type="project" value="TreeGrafter"/>
</dbReference>
<evidence type="ECO:0000256" key="1">
    <source>
        <dbReference type="ARBA" id="ARBA00006484"/>
    </source>
</evidence>
<dbReference type="PRINTS" id="PR00081">
    <property type="entry name" value="GDHRDH"/>
</dbReference>
<proteinExistence type="inferred from homology"/>
<keyword evidence="3" id="KW-0560">Oxidoreductase</keyword>
<dbReference type="InterPro" id="IPR020904">
    <property type="entry name" value="Sc_DH/Rdtase_CS"/>
</dbReference>
<keyword evidence="7" id="KW-1185">Reference proteome</keyword>
<comment type="caution">
    <text evidence="6">The sequence shown here is derived from an EMBL/GenBank/DDBJ whole genome shotgun (WGS) entry which is preliminary data.</text>
</comment>
<organism evidence="6 7">
    <name type="scientific">Dissostichus mawsoni</name>
    <name type="common">Antarctic cod</name>
    <dbReference type="NCBI Taxonomy" id="36200"/>
    <lineage>
        <taxon>Eukaryota</taxon>
        <taxon>Metazoa</taxon>
        <taxon>Chordata</taxon>
        <taxon>Craniata</taxon>
        <taxon>Vertebrata</taxon>
        <taxon>Euteleostomi</taxon>
        <taxon>Actinopterygii</taxon>
        <taxon>Neopterygii</taxon>
        <taxon>Teleostei</taxon>
        <taxon>Neoteleostei</taxon>
        <taxon>Acanthomorphata</taxon>
        <taxon>Eupercaria</taxon>
        <taxon>Perciformes</taxon>
        <taxon>Notothenioidei</taxon>
        <taxon>Nototheniidae</taxon>
        <taxon>Dissostichus</taxon>
    </lineage>
</organism>
<reference evidence="6 7" key="1">
    <citation type="submission" date="2020-03" db="EMBL/GenBank/DDBJ databases">
        <title>Dissostichus mawsoni Genome sequencing and assembly.</title>
        <authorList>
            <person name="Park H."/>
        </authorList>
    </citation>
    <scope>NUCLEOTIDE SEQUENCE [LARGE SCALE GENOMIC DNA]</scope>
    <source>
        <strain evidence="6">DM0001</strain>
        <tissue evidence="6">Muscle</tissue>
    </source>
</reference>
<evidence type="ECO:0000313" key="6">
    <source>
        <dbReference type="EMBL" id="KAF3841753.1"/>
    </source>
</evidence>
<sequence>MHAGWQNGHDIIAEVGWTRVGFRQHVDVGEPIRRLASLPHLRSSLPKTTDMSTKVAVVTGSNKGIGLAIVRALCQQHYHGDVYLTARDSGRGDEAVKSLAADGLTAKFHQLDINDEKSIVSAAAFFKKTYGGVDVLINNAGIAFKASSALARLNKCSAALQQRFRSDDITEEELTGLMEQFVDLAKKGEHEKGWANSAYGTSKTGLTVLTMIHARRLTKERPHDGILVNACCPGWVRTDMAGPKAPNPLRRGPRPRCSSPCCRPGPRTPTGGSSPIRRSSRGEEIKAPECSTGI</sequence>
<feature type="compositionally biased region" description="Low complexity" evidence="5">
    <location>
        <begin position="255"/>
        <end position="277"/>
    </location>
</feature>
<dbReference type="Proteomes" id="UP000518266">
    <property type="component" value="Unassembled WGS sequence"/>
</dbReference>
<evidence type="ECO:0000256" key="2">
    <source>
        <dbReference type="ARBA" id="ARBA00022857"/>
    </source>
</evidence>